<evidence type="ECO:0000313" key="7">
    <source>
        <dbReference type="Proteomes" id="UP001221302"/>
    </source>
</evidence>
<dbReference type="SUPFAM" id="SSF53448">
    <property type="entry name" value="Nucleotide-diphospho-sugar transferases"/>
    <property type="match status" value="1"/>
</dbReference>
<dbReference type="Proteomes" id="UP001221302">
    <property type="component" value="Unassembled WGS sequence"/>
</dbReference>
<keyword evidence="2 6" id="KW-0328">Glycosyltransferase</keyword>
<dbReference type="InterPro" id="IPR029044">
    <property type="entry name" value="Nucleotide-diphossugar_trans"/>
</dbReference>
<keyword evidence="7" id="KW-1185">Reference proteome</keyword>
<evidence type="ECO:0000256" key="1">
    <source>
        <dbReference type="ARBA" id="ARBA00006739"/>
    </source>
</evidence>
<comment type="similarity">
    <text evidence="1">Belongs to the glycosyltransferase 2 family.</text>
</comment>
<feature type="transmembrane region" description="Helical" evidence="4">
    <location>
        <begin position="322"/>
        <end position="345"/>
    </location>
</feature>
<keyword evidence="4" id="KW-0812">Transmembrane</keyword>
<dbReference type="EC" id="2.4.-.-" evidence="6"/>
<dbReference type="GO" id="GO:0016757">
    <property type="term" value="F:glycosyltransferase activity"/>
    <property type="evidence" value="ECO:0007669"/>
    <property type="project" value="UniProtKB-KW"/>
</dbReference>
<dbReference type="AlphaFoldDB" id="A0AAE3NYF3"/>
<reference evidence="6" key="1">
    <citation type="submission" date="2023-03" db="EMBL/GenBank/DDBJ databases">
        <title>Stygiobacter electus gen. nov., sp. nov., facultatively anaerobic thermotolerant bacterium of the class Ignavibacteria from a well of Yessentuki mineral water deposit.</title>
        <authorList>
            <person name="Podosokorskaya O.A."/>
            <person name="Elcheninov A.G."/>
            <person name="Petrova N.F."/>
            <person name="Zavarzina D.G."/>
            <person name="Kublanov I.V."/>
            <person name="Merkel A.Y."/>
        </authorList>
    </citation>
    <scope>NUCLEOTIDE SEQUENCE</scope>
    <source>
        <strain evidence="6">09-Me</strain>
    </source>
</reference>
<accession>A0AAE3NYF3</accession>
<dbReference type="InterPro" id="IPR001173">
    <property type="entry name" value="Glyco_trans_2-like"/>
</dbReference>
<feature type="transmembrane region" description="Helical" evidence="4">
    <location>
        <begin position="298"/>
        <end position="316"/>
    </location>
</feature>
<evidence type="ECO:0000313" key="6">
    <source>
        <dbReference type="EMBL" id="MDF1610895.1"/>
    </source>
</evidence>
<sequence>MMTEISLIVFTISLILLINSFVVYPIVIHLAYGKKNKIKNQKQYEPTIAIIIAAYNEEKVIAKRIENVASLEYDFNKIEVLIGSDNSNDKTNDILLSYNEKYNWLKIFLFNERKGKAGIINELVNQAKNEILVFTDANTIFQKNTLKELVRDFKDNRVGGVCGKLILIESQDTINESNEESKYWFYENIIKTAEGEAGISFSANGGIFAIRKNLFEEIPIDKPVTDDLFISLSIVKKGYKFNFAENALAFEEISKNVKDEYKRKVRFSATNFQTLIHFKELIWGKNKLLAYAFFSHKVTRWFLPLVLILLFFSSWITASHSFFVFLVLSIQIFFYFFALIGFIFANLKYRISLFSIPYYFVVSNHAVVNGFVKFIRNRHSVIWESTKR</sequence>
<protein>
    <submittedName>
        <fullName evidence="6">Glycosyltransferase</fullName>
        <ecNumber evidence="6">2.4.-.-</ecNumber>
    </submittedName>
</protein>
<feature type="domain" description="Glycosyltransferase 2-like" evidence="5">
    <location>
        <begin position="50"/>
        <end position="215"/>
    </location>
</feature>
<dbReference type="RefSeq" id="WP_321534661.1">
    <property type="nucleotide sequence ID" value="NZ_JARGDL010000002.1"/>
</dbReference>
<proteinExistence type="inferred from homology"/>
<dbReference type="PANTHER" id="PTHR43630">
    <property type="entry name" value="POLY-BETA-1,6-N-ACETYL-D-GLUCOSAMINE SYNTHASE"/>
    <property type="match status" value="1"/>
</dbReference>
<gene>
    <name evidence="6" type="ORF">P0M35_01920</name>
</gene>
<dbReference type="EMBL" id="JARGDL010000002">
    <property type="protein sequence ID" value="MDF1610895.1"/>
    <property type="molecule type" value="Genomic_DNA"/>
</dbReference>
<evidence type="ECO:0000256" key="4">
    <source>
        <dbReference type="SAM" id="Phobius"/>
    </source>
</evidence>
<name>A0AAE3NYF3_9BACT</name>
<feature type="transmembrane region" description="Helical" evidence="4">
    <location>
        <begin position="6"/>
        <end position="32"/>
    </location>
</feature>
<keyword evidence="4" id="KW-0472">Membrane</keyword>
<dbReference type="Gene3D" id="3.90.550.10">
    <property type="entry name" value="Spore Coat Polysaccharide Biosynthesis Protein SpsA, Chain A"/>
    <property type="match status" value="1"/>
</dbReference>
<evidence type="ECO:0000256" key="3">
    <source>
        <dbReference type="ARBA" id="ARBA00022679"/>
    </source>
</evidence>
<keyword evidence="3 6" id="KW-0808">Transferase</keyword>
<comment type="caution">
    <text evidence="6">The sequence shown here is derived from an EMBL/GenBank/DDBJ whole genome shotgun (WGS) entry which is preliminary data.</text>
</comment>
<dbReference type="PANTHER" id="PTHR43630:SF1">
    <property type="entry name" value="POLY-BETA-1,6-N-ACETYL-D-GLUCOSAMINE SYNTHASE"/>
    <property type="match status" value="1"/>
</dbReference>
<evidence type="ECO:0000259" key="5">
    <source>
        <dbReference type="Pfam" id="PF00535"/>
    </source>
</evidence>
<dbReference type="Pfam" id="PF00535">
    <property type="entry name" value="Glycos_transf_2"/>
    <property type="match status" value="1"/>
</dbReference>
<keyword evidence="4" id="KW-1133">Transmembrane helix</keyword>
<organism evidence="6 7">
    <name type="scientific">Stygiobacter electus</name>
    <dbReference type="NCBI Taxonomy" id="3032292"/>
    <lineage>
        <taxon>Bacteria</taxon>
        <taxon>Pseudomonadati</taxon>
        <taxon>Ignavibacteriota</taxon>
        <taxon>Ignavibacteria</taxon>
        <taxon>Ignavibacteriales</taxon>
        <taxon>Melioribacteraceae</taxon>
        <taxon>Stygiobacter</taxon>
    </lineage>
</organism>
<evidence type="ECO:0000256" key="2">
    <source>
        <dbReference type="ARBA" id="ARBA00022676"/>
    </source>
</evidence>